<evidence type="ECO:0000313" key="11">
    <source>
        <dbReference type="Proteomes" id="UP000308230"/>
    </source>
</evidence>
<evidence type="ECO:0000256" key="8">
    <source>
        <dbReference type="HAMAP-Rule" id="MF_00728"/>
    </source>
</evidence>
<dbReference type="GO" id="GO:0000917">
    <property type="term" value="P:division septum assembly"/>
    <property type="evidence" value="ECO:0007669"/>
    <property type="project" value="UniProtKB-KW"/>
</dbReference>
<reference evidence="10 11" key="1">
    <citation type="submission" date="2019-04" db="EMBL/GenBank/DDBJ databases">
        <title>Bacillus caeni sp. nov., a bacterium isolated from mangrove sediment.</title>
        <authorList>
            <person name="Huang H."/>
            <person name="Mo K."/>
            <person name="Hu Y."/>
        </authorList>
    </citation>
    <scope>NUCLEOTIDE SEQUENCE [LARGE SCALE GENOMIC DNA]</scope>
    <source>
        <strain evidence="10 11">HB172195</strain>
    </source>
</reference>
<keyword evidence="4 8" id="KW-0175">Coiled coil</keyword>
<feature type="topological domain" description="Cytoplasmic" evidence="8">
    <location>
        <begin position="25"/>
        <end position="568"/>
    </location>
</feature>
<name>A0A5R9FA52_9BACL</name>
<evidence type="ECO:0000256" key="9">
    <source>
        <dbReference type="SAM" id="Phobius"/>
    </source>
</evidence>
<keyword evidence="7 8" id="KW-0131">Cell cycle</keyword>
<evidence type="ECO:0000256" key="7">
    <source>
        <dbReference type="ARBA" id="ARBA00023306"/>
    </source>
</evidence>
<dbReference type="Pfam" id="PF06160">
    <property type="entry name" value="EzrA"/>
    <property type="match status" value="1"/>
</dbReference>
<feature type="transmembrane region" description="Helical" evidence="9">
    <location>
        <begin position="6"/>
        <end position="24"/>
    </location>
</feature>
<dbReference type="NCBIfam" id="NF003413">
    <property type="entry name" value="PRK04778.1-7"/>
    <property type="match status" value="1"/>
</dbReference>
<dbReference type="GO" id="GO:0005886">
    <property type="term" value="C:plasma membrane"/>
    <property type="evidence" value="ECO:0007669"/>
    <property type="project" value="UniProtKB-SubCell"/>
</dbReference>
<evidence type="ECO:0000256" key="4">
    <source>
        <dbReference type="ARBA" id="ARBA00023054"/>
    </source>
</evidence>
<dbReference type="EMBL" id="SWLG01000001">
    <property type="protein sequence ID" value="TLS39096.1"/>
    <property type="molecule type" value="Genomic_DNA"/>
</dbReference>
<feature type="coiled-coil region" evidence="8">
    <location>
        <begin position="161"/>
        <end position="214"/>
    </location>
</feature>
<evidence type="ECO:0000256" key="1">
    <source>
        <dbReference type="ARBA" id="ARBA00022618"/>
    </source>
</evidence>
<comment type="subcellular location">
    <subcellularLocation>
        <location evidence="8">Cell membrane</location>
        <topology evidence="8">Single-pass membrane protein</topology>
    </subcellularLocation>
    <text evidence="8">Colocalized with FtsZ to the nascent septal site.</text>
</comment>
<evidence type="ECO:0000256" key="3">
    <source>
        <dbReference type="ARBA" id="ARBA00022989"/>
    </source>
</evidence>
<evidence type="ECO:0000256" key="6">
    <source>
        <dbReference type="ARBA" id="ARBA00023210"/>
    </source>
</evidence>
<dbReference type="GO" id="GO:0005940">
    <property type="term" value="C:septin ring"/>
    <property type="evidence" value="ECO:0007669"/>
    <property type="project" value="InterPro"/>
</dbReference>
<keyword evidence="8" id="KW-1003">Cell membrane</keyword>
<evidence type="ECO:0000256" key="5">
    <source>
        <dbReference type="ARBA" id="ARBA00023136"/>
    </source>
</evidence>
<keyword evidence="1 8" id="KW-0132">Cell division</keyword>
<comment type="similarity">
    <text evidence="8">Belongs to the EzrA family.</text>
</comment>
<dbReference type="AlphaFoldDB" id="A0A5R9FA52"/>
<evidence type="ECO:0000256" key="2">
    <source>
        <dbReference type="ARBA" id="ARBA00022692"/>
    </source>
</evidence>
<feature type="topological domain" description="Extracellular" evidence="8">
    <location>
        <begin position="1"/>
        <end position="6"/>
    </location>
</feature>
<protein>
    <recommendedName>
        <fullName evidence="8">Septation ring formation regulator EzrA</fullName>
    </recommendedName>
</protein>
<evidence type="ECO:0000313" key="10">
    <source>
        <dbReference type="EMBL" id="TLS39096.1"/>
    </source>
</evidence>
<proteinExistence type="inferred from homology"/>
<keyword evidence="3 8" id="KW-1133">Transmembrane helix</keyword>
<comment type="caution">
    <text evidence="10">The sequence shown here is derived from an EMBL/GenBank/DDBJ whole genome shotgun (WGS) entry which is preliminary data.</text>
</comment>
<keyword evidence="2 8" id="KW-0812">Transmembrane</keyword>
<dbReference type="OrthoDB" id="1654473at2"/>
<organism evidence="10 11">
    <name type="scientific">Exobacillus caeni</name>
    <dbReference type="NCBI Taxonomy" id="2574798"/>
    <lineage>
        <taxon>Bacteria</taxon>
        <taxon>Bacillati</taxon>
        <taxon>Bacillota</taxon>
        <taxon>Bacilli</taxon>
        <taxon>Bacillales</taxon>
        <taxon>Guptibacillaceae</taxon>
        <taxon>Exobacillus</taxon>
    </lineage>
</organism>
<dbReference type="InterPro" id="IPR010379">
    <property type="entry name" value="EzrA"/>
</dbReference>
<feature type="coiled-coil region" evidence="8">
    <location>
        <begin position="252"/>
        <end position="427"/>
    </location>
</feature>
<keyword evidence="6 8" id="KW-0717">Septation</keyword>
<keyword evidence="11" id="KW-1185">Reference proteome</keyword>
<keyword evidence="5 8" id="KW-0472">Membrane</keyword>
<accession>A0A5R9FA52</accession>
<dbReference type="GO" id="GO:0000921">
    <property type="term" value="P:septin ring assembly"/>
    <property type="evidence" value="ECO:0007669"/>
    <property type="project" value="InterPro"/>
</dbReference>
<gene>
    <name evidence="8 10" type="primary">ezrA</name>
    <name evidence="10" type="ORF">FCL54_01945</name>
</gene>
<feature type="coiled-coil region" evidence="8">
    <location>
        <begin position="82"/>
        <end position="135"/>
    </location>
</feature>
<sequence>MLPLEYIVIAIILLAIFFIISSFARRKIYKEIDRLEEWKIDILNRPVTEEIAKVKGLKMQGQTEEKFEKWRAEWDEIVTVILPNLEEQLMDTEEAAEKYRFKKAKSYLDETENRLNAIEERIKQILSEINELVSSEEQNRKDIVEVSELYRETRQRMLSHNRSLGNALPKLETELNELKEKLQLYEQSTEEGNYIQAREVLVEVHDRLEKAKEKIQLIPDILMQLQNHLPSQIKELKDGSDVMRKDGYVLDHLMLNEQLEEMENQIKTWLARTEETDIDEIKEEVDRTFEKIDEVYDLLEKEVSSRQFVTEESEEMELRLVKTESDLNHLKEETNVVQLSYRIEQQELKTLQKLEKKFEDLTKRYEVVSDAIQGDQQAYTSLAETVSELKEALDKLQQESQDYKLKLQELRKDELNAIESIKDLKVKLFEAKRMIRLYNLPGIPEDQLEGFEHAEEKIIELSERLSDTPLDMSEINEVLSDALSTVTASYEKTKELVEQALLAERLIQYGNRYRSRYRTIDEMLRQAETLFRNYQYSEALELAGEAIEKVEPGALKEMEFKVEEVVNT</sequence>
<dbReference type="Proteomes" id="UP000308230">
    <property type="component" value="Unassembled WGS sequence"/>
</dbReference>
<dbReference type="HAMAP" id="MF_00728">
    <property type="entry name" value="EzrA"/>
    <property type="match status" value="1"/>
</dbReference>
<comment type="function">
    <text evidence="8">Negative regulator of FtsZ ring formation; modulates the frequency and position of FtsZ ring formation. Inhibits FtsZ ring formation at polar sites. Interacts either with FtsZ or with one of its binding partners to promote depolymerization.</text>
</comment>